<dbReference type="InterPro" id="IPR012334">
    <property type="entry name" value="Pectin_lyas_fold"/>
</dbReference>
<name>A0A2Z4GCS8_9BACT</name>
<dbReference type="Gene3D" id="2.60.40.10">
    <property type="entry name" value="Immunoglobulins"/>
    <property type="match status" value="2"/>
</dbReference>
<dbReference type="OrthoDB" id="898126at2"/>
<evidence type="ECO:0000256" key="1">
    <source>
        <dbReference type="ARBA" id="ARBA00022737"/>
    </source>
</evidence>
<dbReference type="PROSITE" id="PS50825">
    <property type="entry name" value="HYR"/>
    <property type="match status" value="1"/>
</dbReference>
<organism evidence="3 4">
    <name type="scientific">Arcticibacterium luteifluviistationis</name>
    <dbReference type="NCBI Taxonomy" id="1784714"/>
    <lineage>
        <taxon>Bacteria</taxon>
        <taxon>Pseudomonadati</taxon>
        <taxon>Bacteroidota</taxon>
        <taxon>Cytophagia</taxon>
        <taxon>Cytophagales</taxon>
        <taxon>Leadbetterellaceae</taxon>
        <taxon>Arcticibacterium</taxon>
    </lineage>
</organism>
<protein>
    <recommendedName>
        <fullName evidence="2">HYR domain-containing protein</fullName>
    </recommendedName>
</protein>
<evidence type="ECO:0000313" key="3">
    <source>
        <dbReference type="EMBL" id="AWV98900.1"/>
    </source>
</evidence>
<reference evidence="3 4" key="1">
    <citation type="submission" date="2018-05" db="EMBL/GenBank/DDBJ databases">
        <title>Complete genome sequence of Arcticibacterium luteifluviistationis SM1504T, a cytophagaceae bacterium isolated from Arctic surface seawater.</title>
        <authorList>
            <person name="Li Y."/>
            <person name="Qin Q.-L."/>
        </authorList>
    </citation>
    <scope>NUCLEOTIDE SEQUENCE [LARGE SCALE GENOMIC DNA]</scope>
    <source>
        <strain evidence="3 4">SM1504</strain>
    </source>
</reference>
<dbReference type="SMART" id="SM00710">
    <property type="entry name" value="PbH1"/>
    <property type="match status" value="35"/>
</dbReference>
<feature type="domain" description="HYR" evidence="2">
    <location>
        <begin position="2830"/>
        <end position="2932"/>
    </location>
</feature>
<dbReference type="SUPFAM" id="SSF51126">
    <property type="entry name" value="Pectin lyase-like"/>
    <property type="match status" value="5"/>
</dbReference>
<dbReference type="Proteomes" id="UP000249873">
    <property type="component" value="Chromosome"/>
</dbReference>
<dbReference type="Pfam" id="PF13229">
    <property type="entry name" value="Beta_helix"/>
    <property type="match status" value="3"/>
</dbReference>
<keyword evidence="1" id="KW-0677">Repeat</keyword>
<dbReference type="InterPro" id="IPR003410">
    <property type="entry name" value="HYR_dom"/>
</dbReference>
<dbReference type="Gene3D" id="2.160.20.10">
    <property type="entry name" value="Single-stranded right-handed beta-helix, Pectin lyase-like"/>
    <property type="match status" value="5"/>
</dbReference>
<gene>
    <name evidence="3" type="ORF">DJ013_12235</name>
</gene>
<keyword evidence="4" id="KW-1185">Reference proteome</keyword>
<evidence type="ECO:0000259" key="2">
    <source>
        <dbReference type="PROSITE" id="PS50825"/>
    </source>
</evidence>
<sequence>MNLTFTPPQRLLIKQKLLFRSVLFLLTMGLVNFSYAQTTLVSWDVNGVTNYGTDGLSPSGNNSNINVTGFTRGANVGTSGSAAANGWGGTDWDLTHTNAIANDKVITFSVSPKPGFAVSFSNIDPFSYRRSGTGPENGRLQYSVNSAPFSGISQGPFNFGSSSAGGAGVTPKLTLNADADLQNVNASVDFKIIPYGATGSSGTFYIYNVNAGSDFAVNGSILGSETLALSGFENFLGFASTSQSYLVKGDGLTASPIVLTAPSGFEISTDNTNFNSTLSISPTLGSVNTMVYVRIAAAASVGSQSGNLTMTGGGFTLAADLKVALSGLVKPIPVVNVNRGTSFLTIQEAIDDAATEDGDVITVDAGTYAENVIVNKELDIRGPNYGISPNTGSRNAEAVIVPGVAAIASGEIFHVVSSNVSIDGFTIDGDNSTIASGYASTTTADIDAAEGITIYEDNLSNLKVQNNIVQNLSYFGISLFGGSYSAPASSGHLIHDNLFMDLGTYDVSSSIAKWGGAILLYNSQYARITDNVITNVRLGIQTGNFHLANPDDAMYQVIDNNSIEARKRGIFYNLHTGPAVEPLTVSNNTITAKASTEEPSWDGILVSSLSNATGLVENNIIDGAGVDLSTTTEGIEVWNVKSDVPVAISGGTISNVNTGIFLNNFDGYSTDASNGAHASISGVTIVPNATGTGIRLLDSPESTHAAVEATLGSGIIINGGVIGLKVDSASAKLNSPVGNVVFTGQSGHYIAVTANINDFDATAASFDGKMGATASLAENFAIEDKITHKLDDNALGFVSVKANNDFVTTNTLGIQQGIDVAVGGDTVNVAAGTYDESVNINKSLTLDGPNAGISPNGVNRVAEAILVPSGKKLRIDTENTDVTISGFTLNGTAAITNNNIAFPKTSNFTFKENTVINSMAVYVENNTVWNSLTVSDNKFEDINISGSSNAVFVSSIPNVTITDNSFSDVAYAAMIIHDSGTSGAVTVSGNTIDGTGAQGIQVSGIQGNATVINNKINDANRVSQAADRGAIRLYGSDFTGTVTISNNEIAGGYNGIVVKDGEDITGKTISITENSITSLAGGKAIYHGGTGELSSSCNWFGTTDFELIKAQISGDVNFLSFITNGTDDDLNTEGFQPVAGSCNGVGPVRLYTDNSFTTLVNSFFSIQEGIDAASSGNGIEVVAGTYDESININKSLTLHGPNAGISPNGLGRVAEAILVPSGKTLTIATENTDVTISGFKLDGTAPIVNNNNTFPKTSNFTFKENWVLNSMALYVENNTVWNNFIATDNKFEDINVSSSSNAIFISSIPNVTITDNSVSDVAYAAMIIHDSGTSGTATVSGNTIDGTGAQGIQISGSHGNATVINNKINDANRVAQATDRGAIRLYGSDFTGAVTISNNEITGGYNGIVVKDGEDITGKTISITENSITGLAGGKSIYHGGTGELSATCNWFGTTEAATVNSQVSGDVALLPFSTNGTDDDLVLLGFQPVAASCEGVGPVRLYADNTLASPLSSYFDIQDAVDAASSGNAIVAAAGTYNENVVVNKEVIILGANADTDCGGTRNPESIVSVTSGLPFNITADNVVINGFEITAPASSNAVVIGKVSNSSVVYNNIHDVGTSFTGGNIHAVIYTVGSTNNSDINISDNCINDISSTSLTGYSSSAIGVLQSTSTGVLTGLDIKRNIISNVTVNDGGWPTGKIAYGIQMNVGGNSNYLTNTGKVVNALISNNEISNISGFVATAIGLEGNTEDAIVTGNKVSNLTSTKGSDKAGGGYDLNGLKFENNAFVSTVTVENNSFETTSFTNVGTSNLGYGVVNYVPGTTTTLGCNWFGTAVYNEIEDNGITGKVLSKATANIIFSPYLTDGGDGVGIGFQPTGDCSGSQLVIASAVSSPELCTSKGSIEVTFTGGTTPFAFSWTGGGSASDVSSPYSITGLDAGTYTVTVSDNNGSSVTTTAEVISLPVSNLNKIQGYATIQAAVDDATAGDVIEVCAGTYNERVLIDKSLTLQGAGADSSLQIIDGTGLVGVGDGIHIANGVENVNISNLTVQNFNGVNGNADAGIYAIGGNNGLSINKVAIKDNVGGSGIYANGPINGVNITNSLIEGHTTGARGIVIWNGFKENITITGNTVNNNNCCGIELQDGTASAVNISNNTIDIGIGDNGMGLSGLNELTGSNIIDNNIITGGGRYGIEIKNPAGGVTVSNNTVSLTTQSGNDKDRAGIAVFRRGYNTTAGYVNIPNGVSVTDNIVSGYRQTNSGSNSDGFGIVVEGTNHIVSGNTLTNNDIGIQQQAGHTPYTDNAAGDGSDADVLDLYFGRGNSPELCNVTLTSNVHSGNTVDERIVIGGGSGTVVTEITPTVDDPADIVACEGESISEVAFSGNNLSGVVYDWTNDNTDIGLAASGSGNILAFTAENVGTTGLTANVTVTPTVNGCSGTPQTFTISVGPKPSVDIIENLDVCIGGAVSGLAFTGAATSFDWVNTNPSIGLAASGSGDIADFSATNTSGIPQTAYLTVTPSFTFEGKTCTGAAKTILITVQGDNMAEVDCPEDVVIDNEIGMCSAVVNFDLPMAFDNVFVDGFESAASETWIPYNSAIAKVASGTDGITSPDGSSHGEINTTGDAQTGVFSRIGGYSTEFGDGFRNRMDVYIDLADAAVGANTYGWDVSSAANNQANDHRRDFVFHNASNPSGNILVGASTGSTFAKREDLASINHYEINTSGWYTYEWLFKDAGDGSLAVDMSLLDGSGTKLFTETSNTPADVIATEVGGNRYMWFTFIAAEKLRIDNVEKANILPTTADYVSGSAFPVGTTTVTVSATNDCSVATTCTFDVTVNDVEAPTFADCPTDAVICSDDSEYSWNHVKLIDNCVVQGGMAELTYQLSGATTSDVIVANSFDGSTSGTETFNVGITTVTYSAKDSSGNVVSNLCSFTVEVKEAAMVVAGDYLDICQNGSVTLAGSFSGTATSITWTDGSVGGTFTPNANDPLAVYTPPTGYSGTVSLTITSDDPVGICPAAAATTTFEVNALPEIEVVTVAPICAGEDLNLNVTEGVSYSWSGPNGFSSVLQNPEITSATDDASGIYTATVTNSSSCTASATTSITVYPNDVPTITADNTEICKGESVVLSGACSTSTDIFRWSTPPINEGNSVSSLSSTGTQTVNVAGTYSGYCETVNGCISELTEIVINEKVNCGAGTFITITPELPAICPGSSIDLTATGCTGVLTWYGGASPITGNTVTLSPSVTTSYFVSCASGGSTSVEVRVAEQNVTETGLITTGKARIKASETIESTKLVGDSNFTPAPHVIYEAGKSIELKPGFSTGHATVFRAEIKVCD</sequence>
<dbReference type="InterPro" id="IPR011050">
    <property type="entry name" value="Pectin_lyase_fold/virulence"/>
</dbReference>
<dbReference type="InterPro" id="IPR013783">
    <property type="entry name" value="Ig-like_fold"/>
</dbReference>
<dbReference type="InterPro" id="IPR006626">
    <property type="entry name" value="PbH1"/>
</dbReference>
<dbReference type="NCBIfam" id="NF045639">
    <property type="entry name" value="GCX_COOH"/>
    <property type="match status" value="1"/>
</dbReference>
<dbReference type="InterPro" id="IPR039448">
    <property type="entry name" value="Beta_helix"/>
</dbReference>
<dbReference type="EMBL" id="CP029480">
    <property type="protein sequence ID" value="AWV98900.1"/>
    <property type="molecule type" value="Genomic_DNA"/>
</dbReference>
<dbReference type="KEGG" id="als:DJ013_12235"/>
<dbReference type="Pfam" id="PF02494">
    <property type="entry name" value="HYR"/>
    <property type="match status" value="1"/>
</dbReference>
<accession>A0A2Z4GCS8</accession>
<evidence type="ECO:0000313" key="4">
    <source>
        <dbReference type="Proteomes" id="UP000249873"/>
    </source>
</evidence>
<proteinExistence type="predicted"/>
<dbReference type="InterPro" id="IPR055015">
    <property type="entry name" value="GCX_COOH"/>
</dbReference>